<comment type="subcellular location">
    <subcellularLocation>
        <location evidence="1">Membrane</location>
        <topology evidence="1">Multi-pass membrane protein</topology>
    </subcellularLocation>
</comment>
<keyword evidence="9" id="KW-0902">Two-component regulatory system</keyword>
<evidence type="ECO:0000256" key="9">
    <source>
        <dbReference type="ARBA" id="ARBA00023012"/>
    </source>
</evidence>
<keyword evidence="2" id="KW-0597">Phosphoprotein</keyword>
<evidence type="ECO:0000256" key="7">
    <source>
        <dbReference type="ARBA" id="ARBA00022840"/>
    </source>
</evidence>
<feature type="domain" description="Sensor protein KdpD transmembrane" evidence="12">
    <location>
        <begin position="28"/>
        <end position="129"/>
    </location>
</feature>
<dbReference type="GO" id="GO:0005524">
    <property type="term" value="F:ATP binding"/>
    <property type="evidence" value="ECO:0007669"/>
    <property type="project" value="UniProtKB-KW"/>
</dbReference>
<dbReference type="InterPro" id="IPR025201">
    <property type="entry name" value="KdpD_TM"/>
</dbReference>
<dbReference type="PANTHER" id="PTHR45569:SF1">
    <property type="entry name" value="SENSOR PROTEIN KDPD"/>
    <property type="match status" value="1"/>
</dbReference>
<evidence type="ECO:0000256" key="6">
    <source>
        <dbReference type="ARBA" id="ARBA00022777"/>
    </source>
</evidence>
<evidence type="ECO:0000256" key="10">
    <source>
        <dbReference type="ARBA" id="ARBA00023136"/>
    </source>
</evidence>
<evidence type="ECO:0000313" key="13">
    <source>
        <dbReference type="EMBL" id="NBI34232.1"/>
    </source>
</evidence>
<evidence type="ECO:0000259" key="12">
    <source>
        <dbReference type="Pfam" id="PF13493"/>
    </source>
</evidence>
<gene>
    <name evidence="13" type="ORF">D1639_04135</name>
</gene>
<keyword evidence="8 11" id="KW-1133">Transmembrane helix</keyword>
<protein>
    <submittedName>
        <fullName evidence="13">DUF4118 domain-containing protein</fullName>
    </submittedName>
</protein>
<evidence type="ECO:0000256" key="5">
    <source>
        <dbReference type="ARBA" id="ARBA00022741"/>
    </source>
</evidence>
<dbReference type="Gene3D" id="3.30.450.40">
    <property type="match status" value="1"/>
</dbReference>
<evidence type="ECO:0000256" key="8">
    <source>
        <dbReference type="ARBA" id="ARBA00022989"/>
    </source>
</evidence>
<feature type="transmembrane region" description="Helical" evidence="11">
    <location>
        <begin position="101"/>
        <end position="120"/>
    </location>
</feature>
<proteinExistence type="predicted"/>
<name>A0A7C9NUI7_9BACT</name>
<evidence type="ECO:0000256" key="1">
    <source>
        <dbReference type="ARBA" id="ARBA00004141"/>
    </source>
</evidence>
<dbReference type="InterPro" id="IPR029016">
    <property type="entry name" value="GAF-like_dom_sf"/>
</dbReference>
<organism evidence="13">
    <name type="scientific">Muribaculaceae bacterium Z82</name>
    <dbReference type="NCBI Taxonomy" id="2304548"/>
    <lineage>
        <taxon>Bacteria</taxon>
        <taxon>Pseudomonadati</taxon>
        <taxon>Bacteroidota</taxon>
        <taxon>Bacteroidia</taxon>
        <taxon>Bacteroidales</taxon>
        <taxon>Muribaculaceae</taxon>
    </lineage>
</organism>
<evidence type="ECO:0000256" key="3">
    <source>
        <dbReference type="ARBA" id="ARBA00022679"/>
    </source>
</evidence>
<evidence type="ECO:0000256" key="4">
    <source>
        <dbReference type="ARBA" id="ARBA00022692"/>
    </source>
</evidence>
<dbReference type="InterPro" id="IPR038318">
    <property type="entry name" value="KdpD_sf"/>
</dbReference>
<feature type="transmembrane region" description="Helical" evidence="11">
    <location>
        <begin position="44"/>
        <end position="62"/>
    </location>
</feature>
<reference evidence="13" key="1">
    <citation type="submission" date="2018-08" db="EMBL/GenBank/DDBJ databases">
        <title>Murine metabolic-syndrome-specific gut microbial biobank.</title>
        <authorList>
            <person name="Liu C."/>
        </authorList>
    </citation>
    <scope>NUCLEOTIDE SEQUENCE [LARGE SCALE GENOMIC DNA]</scope>
    <source>
        <strain evidence="13">Z82</strain>
    </source>
</reference>
<dbReference type="GO" id="GO:0000155">
    <property type="term" value="F:phosphorelay sensor kinase activity"/>
    <property type="evidence" value="ECO:0007669"/>
    <property type="project" value="TreeGrafter"/>
</dbReference>
<dbReference type="AlphaFoldDB" id="A0A7C9NUI7"/>
<dbReference type="PANTHER" id="PTHR45569">
    <property type="entry name" value="SENSOR PROTEIN KDPD"/>
    <property type="match status" value="1"/>
</dbReference>
<keyword evidence="4 11" id="KW-0812">Transmembrane</keyword>
<dbReference type="Pfam" id="PF13493">
    <property type="entry name" value="DUF4118"/>
    <property type="match status" value="1"/>
</dbReference>
<dbReference type="GO" id="GO:0005886">
    <property type="term" value="C:plasma membrane"/>
    <property type="evidence" value="ECO:0007669"/>
    <property type="project" value="TreeGrafter"/>
</dbReference>
<sequence>MEGRMLVQGSRQARLRRIGRNLGIVALLYGAGMAAVWGFSLMDISPLVVFPVFVLGILIASLESDSGLWGALLGLGYLLSYDFLFTAPIYQLKVLGRNDMVALAIFLVVAFIMGVVTHRMRRQVAAAERTAAALRRLNRFGAELIDSASAEEAVAAAEGYLTATLGCPVALTLGRPAPEQGQAALECYEQHCATGCGELGYRGCREKYLPFGIRGRILGVAAIDCSQADLDQADLSLVTFVLAQTQLAVERNRAEAGEDAAVGGAEGALDGAGDAAARASVR</sequence>
<keyword evidence="10 11" id="KW-0472">Membrane</keyword>
<evidence type="ECO:0000256" key="11">
    <source>
        <dbReference type="SAM" id="Phobius"/>
    </source>
</evidence>
<keyword evidence="6" id="KW-0418">Kinase</keyword>
<dbReference type="InterPro" id="IPR052023">
    <property type="entry name" value="Histidine_kinase_KdpD"/>
</dbReference>
<feature type="transmembrane region" description="Helical" evidence="11">
    <location>
        <begin position="21"/>
        <end position="38"/>
    </location>
</feature>
<evidence type="ECO:0000256" key="2">
    <source>
        <dbReference type="ARBA" id="ARBA00022553"/>
    </source>
</evidence>
<accession>A0A7C9NUI7</accession>
<keyword evidence="5" id="KW-0547">Nucleotide-binding</keyword>
<keyword evidence="7" id="KW-0067">ATP-binding</keyword>
<dbReference type="Gene3D" id="1.20.120.620">
    <property type="entry name" value="Backbone structure of the membrane domain of e. Coli histidine kinase receptor kdpd"/>
    <property type="match status" value="1"/>
</dbReference>
<dbReference type="EMBL" id="QWKH01000019">
    <property type="protein sequence ID" value="NBI34232.1"/>
    <property type="molecule type" value="Genomic_DNA"/>
</dbReference>
<comment type="caution">
    <text evidence="13">The sequence shown here is derived from an EMBL/GenBank/DDBJ whole genome shotgun (WGS) entry which is preliminary data.</text>
</comment>
<keyword evidence="3" id="KW-0808">Transferase</keyword>
<feature type="transmembrane region" description="Helical" evidence="11">
    <location>
        <begin position="69"/>
        <end position="89"/>
    </location>
</feature>